<dbReference type="EMBL" id="AP014946">
    <property type="protein sequence ID" value="BAT59077.1"/>
    <property type="molecule type" value="Genomic_DNA"/>
</dbReference>
<evidence type="ECO:0000313" key="2">
    <source>
        <dbReference type="EMBL" id="BAT59077.1"/>
    </source>
</evidence>
<sequence>MRTITTAALVGAAFLAAWTAIAAAMSFVAPAGTSVAVFGLSGQALAAVTAADGRFIQLGDRVVVARSDAPDFIRKLYAAGALLVLDARIAEGCTGQKRVALR</sequence>
<protein>
    <submittedName>
        <fullName evidence="2">Uncharacterized protein</fullName>
    </submittedName>
</protein>
<accession>A0A0S3PSY7</accession>
<feature type="signal peptide" evidence="1">
    <location>
        <begin position="1"/>
        <end position="22"/>
    </location>
</feature>
<feature type="chain" id="PRO_5006615534" evidence="1">
    <location>
        <begin position="23"/>
        <end position="102"/>
    </location>
</feature>
<dbReference type="AlphaFoldDB" id="A0A0S3PSY7"/>
<dbReference type="RefSeq" id="WP_165391567.1">
    <property type="nucleotide sequence ID" value="NZ_AP014946.1"/>
</dbReference>
<organism evidence="2 3">
    <name type="scientific">Variibacter gotjawalensis</name>
    <dbReference type="NCBI Taxonomy" id="1333996"/>
    <lineage>
        <taxon>Bacteria</taxon>
        <taxon>Pseudomonadati</taxon>
        <taxon>Pseudomonadota</taxon>
        <taxon>Alphaproteobacteria</taxon>
        <taxon>Hyphomicrobiales</taxon>
        <taxon>Nitrobacteraceae</taxon>
        <taxon>Variibacter</taxon>
    </lineage>
</organism>
<dbReference type="KEGG" id="vgo:GJW-30_1_01606"/>
<evidence type="ECO:0000256" key="1">
    <source>
        <dbReference type="SAM" id="SignalP"/>
    </source>
</evidence>
<keyword evidence="1" id="KW-0732">Signal</keyword>
<keyword evidence="3" id="KW-1185">Reference proteome</keyword>
<reference evidence="2 3" key="1">
    <citation type="submission" date="2015-08" db="EMBL/GenBank/DDBJ databases">
        <title>Investigation of the bacterial diversity of lava forest soil.</title>
        <authorList>
            <person name="Lee J.S."/>
        </authorList>
    </citation>
    <scope>NUCLEOTIDE SEQUENCE [LARGE SCALE GENOMIC DNA]</scope>
    <source>
        <strain evidence="2 3">GJW-30</strain>
    </source>
</reference>
<dbReference type="Proteomes" id="UP000236884">
    <property type="component" value="Chromosome"/>
</dbReference>
<name>A0A0S3PSY7_9BRAD</name>
<gene>
    <name evidence="2" type="ORF">GJW-30_1_01606</name>
</gene>
<evidence type="ECO:0000313" key="3">
    <source>
        <dbReference type="Proteomes" id="UP000236884"/>
    </source>
</evidence>
<proteinExistence type="predicted"/>